<keyword evidence="2" id="KW-0288">FMN</keyword>
<accession>A0AAU8MUI0</accession>
<evidence type="ECO:0000313" key="4">
    <source>
        <dbReference type="EMBL" id="XCO75922.1"/>
    </source>
</evidence>
<dbReference type="InterPro" id="IPR051796">
    <property type="entry name" value="ISF_SsuE-like"/>
</dbReference>
<dbReference type="EMBL" id="CP159925">
    <property type="protein sequence ID" value="XCO75922.1"/>
    <property type="molecule type" value="Genomic_DNA"/>
</dbReference>
<protein>
    <submittedName>
        <fullName evidence="4">Flavodoxin family protein</fullName>
    </submittedName>
</protein>
<evidence type="ECO:0000256" key="2">
    <source>
        <dbReference type="ARBA" id="ARBA00022643"/>
    </source>
</evidence>
<gene>
    <name evidence="4" type="ORF">ABU614_03755</name>
</gene>
<dbReference type="PANTHER" id="PTHR43278">
    <property type="entry name" value="NAD(P)H-DEPENDENT FMN-CONTAINING OXIDOREDUCTASE YWQN-RELATED"/>
    <property type="match status" value="1"/>
</dbReference>
<reference evidence="4" key="1">
    <citation type="submission" date="2024-06" db="EMBL/GenBank/DDBJ databases">
        <authorList>
            <person name="Li S."/>
        </authorList>
    </citation>
    <scope>NUCLEOTIDE SEQUENCE</scope>
    <source>
        <strain evidence="4">SR10</strain>
    </source>
</reference>
<feature type="domain" description="Flavodoxin-like fold" evidence="3">
    <location>
        <begin position="7"/>
        <end position="182"/>
    </location>
</feature>
<dbReference type="AlphaFoldDB" id="A0AAU8MUI0"/>
<dbReference type="InterPro" id="IPR003680">
    <property type="entry name" value="Flavodoxin_fold"/>
</dbReference>
<dbReference type="SUPFAM" id="SSF52218">
    <property type="entry name" value="Flavoproteins"/>
    <property type="match status" value="1"/>
</dbReference>
<dbReference type="InterPro" id="IPR029039">
    <property type="entry name" value="Flavoprotein-like_sf"/>
</dbReference>
<dbReference type="PANTHER" id="PTHR43278:SF4">
    <property type="entry name" value="NAD(P)H-DEPENDENT FMN-CONTAINING OXIDOREDUCTASE YWQN-RELATED"/>
    <property type="match status" value="1"/>
</dbReference>
<evidence type="ECO:0000259" key="3">
    <source>
        <dbReference type="Pfam" id="PF02525"/>
    </source>
</evidence>
<name>A0AAU8MUI0_9GAMM</name>
<proteinExistence type="predicted"/>
<keyword evidence="1" id="KW-0285">Flavoprotein</keyword>
<dbReference type="Pfam" id="PF02525">
    <property type="entry name" value="Flavodoxin_2"/>
    <property type="match status" value="1"/>
</dbReference>
<evidence type="ECO:0000256" key="1">
    <source>
        <dbReference type="ARBA" id="ARBA00022630"/>
    </source>
</evidence>
<dbReference type="Gene3D" id="3.40.50.360">
    <property type="match status" value="1"/>
</dbReference>
<sequence length="208" mass="23138">MSTAPPRLLILAASPRRDGNSAALAAAVREGAQAAGTPAVVRFLDDHLGGFLRDCRQCRDADGRCRIDDGYRELFFDEFLPAQGVALCTPVYWYGMSAQAKAFFDRMFCYFARSYPDYAQTRAGVAGKKVALLTASEEIYPGVALGIVQQLQEYARYTRSQLVGTVHAYGNQRGEIVDAPEAPLEAARTLGREFFTRRYWDLQFDSVR</sequence>
<dbReference type="RefSeq" id="WP_363799227.1">
    <property type="nucleotide sequence ID" value="NZ_CP159925.1"/>
</dbReference>
<organism evidence="4">
    <name type="scientific">Lysobacter firmicutimachus</name>
    <dbReference type="NCBI Taxonomy" id="1792846"/>
    <lineage>
        <taxon>Bacteria</taxon>
        <taxon>Pseudomonadati</taxon>
        <taxon>Pseudomonadota</taxon>
        <taxon>Gammaproteobacteria</taxon>
        <taxon>Lysobacterales</taxon>
        <taxon>Lysobacteraceae</taxon>
        <taxon>Lysobacter</taxon>
    </lineage>
</organism>